<evidence type="ECO:0000313" key="2">
    <source>
        <dbReference type="Proteomes" id="UP001152795"/>
    </source>
</evidence>
<dbReference type="InterPro" id="IPR043502">
    <property type="entry name" value="DNA/RNA_pol_sf"/>
</dbReference>
<dbReference type="Proteomes" id="UP001152795">
    <property type="component" value="Unassembled WGS sequence"/>
</dbReference>
<sequence>MEEGVPRSSIPTHTIIVDLIPNASGPCSSSIIRHGTFLRQKLSVKVTETKRTSAGNPADIAALFNNYFTSIFTTDPNIENYSSDALPYQSNNTIIEDITLSEADVFSVLHNLDINKAQGPDGIPARLLKETARQIAPSLTALFNKSLNTGVLPRDWKLANVVPVHKKDNKEHVENYRPISLLSLISKALERCVFNKIKDHVFEQINNGQHGFVPRKSCVTQLIEVFEYIGRELDLGKQVDVIYLDMSKAFDRVSHMQLLKRLRDFGFGGNILNWFRSYLKDRRQQTTVLGATSSALPVTSGVPQGSILGPLLFLLYQNNLPNSINHSKIATFADDTKIYKVINAKADASAMENDLANFQTSSANANLLLNTDKCKTLRITRKRNKIDHTYKLQDSALKTTDCERDLGVWTSSTLTWSKQVLHQCAQANKSLGSDILPHPQNSSQRTRSTNPNCLQFQTSACKTSTYQKSYLIRTTRVWNTLPMDLTINSMATLKDFKNKLLIYYKTALDKCYDVDDPRTWKSVCLKCNQARDLTRPIKCCF</sequence>
<reference evidence="1" key="1">
    <citation type="submission" date="2020-04" db="EMBL/GenBank/DDBJ databases">
        <authorList>
            <person name="Alioto T."/>
            <person name="Alioto T."/>
            <person name="Gomez Garrido J."/>
        </authorList>
    </citation>
    <scope>NUCLEOTIDE SEQUENCE</scope>
    <source>
        <strain evidence="1">A484AB</strain>
    </source>
</reference>
<dbReference type="OrthoDB" id="418309at2759"/>
<protein>
    <submittedName>
        <fullName evidence="1">Uncharacterized protein</fullName>
    </submittedName>
</protein>
<dbReference type="Pfam" id="PF00078">
    <property type="entry name" value="RVT_1"/>
    <property type="match status" value="1"/>
</dbReference>
<dbReference type="AlphaFoldDB" id="A0A6S7J145"/>
<dbReference type="PROSITE" id="PS50878">
    <property type="entry name" value="RT_POL"/>
    <property type="match status" value="1"/>
</dbReference>
<name>A0A6S7J145_PARCT</name>
<dbReference type="PANTHER" id="PTHR33332">
    <property type="entry name" value="REVERSE TRANSCRIPTASE DOMAIN-CONTAINING PROTEIN"/>
    <property type="match status" value="1"/>
</dbReference>
<proteinExistence type="predicted"/>
<dbReference type="SUPFAM" id="SSF56672">
    <property type="entry name" value="DNA/RNA polymerases"/>
    <property type="match status" value="1"/>
</dbReference>
<dbReference type="CDD" id="cd01650">
    <property type="entry name" value="RT_nLTR_like"/>
    <property type="match status" value="1"/>
</dbReference>
<comment type="caution">
    <text evidence="1">The sequence shown here is derived from an EMBL/GenBank/DDBJ whole genome shotgun (WGS) entry which is preliminary data.</text>
</comment>
<keyword evidence="2" id="KW-1185">Reference proteome</keyword>
<evidence type="ECO:0000313" key="1">
    <source>
        <dbReference type="EMBL" id="CAB4011182.1"/>
    </source>
</evidence>
<accession>A0A6S7J145</accession>
<dbReference type="EMBL" id="CACRXK020007060">
    <property type="protein sequence ID" value="CAB4011182.1"/>
    <property type="molecule type" value="Genomic_DNA"/>
</dbReference>
<organism evidence="1 2">
    <name type="scientific">Paramuricea clavata</name>
    <name type="common">Red gorgonian</name>
    <name type="synonym">Violescent sea-whip</name>
    <dbReference type="NCBI Taxonomy" id="317549"/>
    <lineage>
        <taxon>Eukaryota</taxon>
        <taxon>Metazoa</taxon>
        <taxon>Cnidaria</taxon>
        <taxon>Anthozoa</taxon>
        <taxon>Octocorallia</taxon>
        <taxon>Malacalcyonacea</taxon>
        <taxon>Plexauridae</taxon>
        <taxon>Paramuricea</taxon>
    </lineage>
</organism>
<gene>
    <name evidence="1" type="ORF">PACLA_8A067905</name>
</gene>
<dbReference type="InterPro" id="IPR000477">
    <property type="entry name" value="RT_dom"/>
</dbReference>